<name>A0AA95SQN4_9BURK</name>
<dbReference type="RefSeq" id="WP_285233264.1">
    <property type="nucleotide sequence ID" value="NZ_CP116346.1"/>
</dbReference>
<protein>
    <submittedName>
        <fullName evidence="1">Uncharacterized protein</fullName>
    </submittedName>
</protein>
<dbReference type="Proteomes" id="UP001177769">
    <property type="component" value="Chromosome"/>
</dbReference>
<organism evidence="1 2">
    <name type="scientific">Paucibacter sediminis</name>
    <dbReference type="NCBI Taxonomy" id="3019553"/>
    <lineage>
        <taxon>Bacteria</taxon>
        <taxon>Pseudomonadati</taxon>
        <taxon>Pseudomonadota</taxon>
        <taxon>Betaproteobacteria</taxon>
        <taxon>Burkholderiales</taxon>
        <taxon>Sphaerotilaceae</taxon>
        <taxon>Roseateles</taxon>
    </lineage>
</organism>
<reference evidence="1" key="1">
    <citation type="submission" date="2023-01" db="EMBL/GenBank/DDBJ databases">
        <title>Whole genome sequence of Paucibacter sp. S2-9 isolated from pond sediment.</title>
        <authorList>
            <person name="Jung J.Y."/>
        </authorList>
    </citation>
    <scope>NUCLEOTIDE SEQUENCE</scope>
    <source>
        <strain evidence="1">S2-9</strain>
    </source>
</reference>
<dbReference type="KEGG" id="pais:PFX98_00785"/>
<sequence>MTTPVSTEIVASWGQRPEERGRLPVGKVVSVERIDFTNEHRALSKEQQAGLVGGMGIGAGGAIVAAINSARTADALFKTKVLMKTGEEWVRDLNYMLKPGDCVAFRSGLTPDDVLAIPALPDECS</sequence>
<proteinExistence type="predicted"/>
<evidence type="ECO:0000313" key="2">
    <source>
        <dbReference type="Proteomes" id="UP001177769"/>
    </source>
</evidence>
<dbReference type="AlphaFoldDB" id="A0AA95SQN4"/>
<evidence type="ECO:0000313" key="1">
    <source>
        <dbReference type="EMBL" id="WIT12171.1"/>
    </source>
</evidence>
<accession>A0AA95SQN4</accession>
<keyword evidence="2" id="KW-1185">Reference proteome</keyword>
<gene>
    <name evidence="1" type="ORF">PFX98_00785</name>
</gene>
<dbReference type="EMBL" id="CP116346">
    <property type="protein sequence ID" value="WIT12171.1"/>
    <property type="molecule type" value="Genomic_DNA"/>
</dbReference>